<reference key="2">
    <citation type="submission" date="2011-10" db="EMBL/GenBank/DDBJ databases">
        <title>The genome and transcriptome sequence of Clonorchis sinensis provide insights into the carcinogenic liver fluke.</title>
        <authorList>
            <person name="Wang X."/>
            <person name="Huang Y."/>
            <person name="Chen W."/>
            <person name="Liu H."/>
            <person name="Guo L."/>
            <person name="Chen Y."/>
            <person name="Luo F."/>
            <person name="Zhou W."/>
            <person name="Sun J."/>
            <person name="Mao Q."/>
            <person name="Liang P."/>
            <person name="Zhou C."/>
            <person name="Tian Y."/>
            <person name="Men J."/>
            <person name="Lv X."/>
            <person name="Huang L."/>
            <person name="Zhou J."/>
            <person name="Hu Y."/>
            <person name="Li R."/>
            <person name="Zhang F."/>
            <person name="Lei H."/>
            <person name="Li X."/>
            <person name="Hu X."/>
            <person name="Liang C."/>
            <person name="Xu J."/>
            <person name="Wu Z."/>
            <person name="Yu X."/>
        </authorList>
    </citation>
    <scope>NUCLEOTIDE SEQUENCE</scope>
    <source>
        <strain>Henan</strain>
    </source>
</reference>
<evidence type="ECO:0000313" key="3">
    <source>
        <dbReference type="Proteomes" id="UP000008909"/>
    </source>
</evidence>
<name>G7YQ43_CLOSI</name>
<feature type="region of interest" description="Disordered" evidence="1">
    <location>
        <begin position="473"/>
        <end position="496"/>
    </location>
</feature>
<dbReference type="Proteomes" id="UP000008909">
    <property type="component" value="Unassembled WGS sequence"/>
</dbReference>
<dbReference type="AlphaFoldDB" id="G7YQ43"/>
<dbReference type="EMBL" id="DF143960">
    <property type="protein sequence ID" value="GAA55074.1"/>
    <property type="molecule type" value="Genomic_DNA"/>
</dbReference>
<keyword evidence="3" id="KW-1185">Reference proteome</keyword>
<proteinExistence type="predicted"/>
<evidence type="ECO:0000256" key="1">
    <source>
        <dbReference type="SAM" id="MobiDB-lite"/>
    </source>
</evidence>
<evidence type="ECO:0000313" key="2">
    <source>
        <dbReference type="EMBL" id="GAA55074.1"/>
    </source>
</evidence>
<gene>
    <name evidence="2" type="ORF">CLF_106648</name>
</gene>
<sequence length="496" mass="56492">MVCEAEEDRNYDIPTNFNLATSRFIGDGLRICKHQLSLFISHVRFTDDTYTRVELGVGVRSQLHAHVFIHPPQVNTDNDEEHRTLIPEGRIKVERTKWRSINGKGAWIRLDIFMGVGTHVRRVEVLEFHACLDPCAGVQEMVCITRKCWRMRCPVDNRCTDNTLRDHSLLGSSTGQLMTPMVGVISKLILALVAGLRVTVVCDILEIHALISTWIRIMNKPGEISQWCPQIEICTPSQTCGLPILVPNAQENSGNDNLNSGYRLGTERVLQPNDLKKGHLDDRSRIFALYIPPLLSFYASERVGEWVQRTKRQDAIVYANDQTHTPMDTRQSNFGLCDLTWQQESVGLHKCDPGCMHASNVFRMICNTYLTFSLELKKLEQSRIKSFSCNTLLVPSCHATGRKHEGWDTARLPKPRQEKSRYKGRVRTTDLLPLCVSVAAIFDISPCFIWMKSTTYKVDENSSVTHEKFCRNSGKIKHHSQSRNTIPNGRIDRPIH</sequence>
<protein>
    <submittedName>
        <fullName evidence="2">Uncharacterized protein</fullName>
    </submittedName>
</protein>
<accession>G7YQ43</accession>
<reference evidence="2" key="1">
    <citation type="journal article" date="2011" name="Genome Biol.">
        <title>The draft genome of the carcinogenic human liver fluke Clonorchis sinensis.</title>
        <authorList>
            <person name="Wang X."/>
            <person name="Chen W."/>
            <person name="Huang Y."/>
            <person name="Sun J."/>
            <person name="Men J."/>
            <person name="Liu H."/>
            <person name="Luo F."/>
            <person name="Guo L."/>
            <person name="Lv X."/>
            <person name="Deng C."/>
            <person name="Zhou C."/>
            <person name="Fan Y."/>
            <person name="Li X."/>
            <person name="Huang L."/>
            <person name="Hu Y."/>
            <person name="Liang C."/>
            <person name="Hu X."/>
            <person name="Xu J."/>
            <person name="Yu X."/>
        </authorList>
    </citation>
    <scope>NUCLEOTIDE SEQUENCE [LARGE SCALE GENOMIC DNA]</scope>
    <source>
        <strain evidence="2">Henan</strain>
    </source>
</reference>
<organism evidence="2 3">
    <name type="scientific">Clonorchis sinensis</name>
    <name type="common">Chinese liver fluke</name>
    <dbReference type="NCBI Taxonomy" id="79923"/>
    <lineage>
        <taxon>Eukaryota</taxon>
        <taxon>Metazoa</taxon>
        <taxon>Spiralia</taxon>
        <taxon>Lophotrochozoa</taxon>
        <taxon>Platyhelminthes</taxon>
        <taxon>Trematoda</taxon>
        <taxon>Digenea</taxon>
        <taxon>Opisthorchiida</taxon>
        <taxon>Opisthorchiata</taxon>
        <taxon>Opisthorchiidae</taxon>
        <taxon>Clonorchis</taxon>
    </lineage>
</organism>